<reference evidence="1" key="1">
    <citation type="submission" date="2009-08" db="EMBL/GenBank/DDBJ databases">
        <title>Annotation of Salpingoeca rosetta.</title>
        <authorList>
            <consortium name="The Broad Institute Genome Sequencing Platform"/>
            <person name="Russ C."/>
            <person name="Cuomo C."/>
            <person name="Burger G."/>
            <person name="Gray M.W."/>
            <person name="Holland P.W.H."/>
            <person name="King N."/>
            <person name="Lang F.B.F."/>
            <person name="Roger A.J."/>
            <person name="Ruiz-Trillo I."/>
            <person name="Young S.K."/>
            <person name="Zeng Q."/>
            <person name="Gargeya S."/>
            <person name="Alvarado L."/>
            <person name="Berlin A."/>
            <person name="Chapman S.B."/>
            <person name="Chen Z."/>
            <person name="Freedman E."/>
            <person name="Gellesch M."/>
            <person name="Goldberg J."/>
            <person name="Griggs A."/>
            <person name="Gujja S."/>
            <person name="Heilman E."/>
            <person name="Heiman D."/>
            <person name="Howarth C."/>
            <person name="Mehta T."/>
            <person name="Neiman D."/>
            <person name="Pearson M."/>
            <person name="Roberts A."/>
            <person name="Saif S."/>
            <person name="Shea T."/>
            <person name="Shenoy N."/>
            <person name="Sisk P."/>
            <person name="Stolte C."/>
            <person name="Sykes S."/>
            <person name="White J."/>
            <person name="Yandava C."/>
            <person name="Haas B."/>
            <person name="Nusbaum C."/>
            <person name="Birren B."/>
        </authorList>
    </citation>
    <scope>NUCLEOTIDE SEQUENCE [LARGE SCALE GENOMIC DNA]</scope>
    <source>
        <strain evidence="1">ATCC 50818</strain>
    </source>
</reference>
<accession>F2U803</accession>
<name>F2U803_SALR5</name>
<organism evidence="2">
    <name type="scientific">Salpingoeca rosetta (strain ATCC 50818 / BSB-021)</name>
    <dbReference type="NCBI Taxonomy" id="946362"/>
    <lineage>
        <taxon>Eukaryota</taxon>
        <taxon>Choanoflagellata</taxon>
        <taxon>Craspedida</taxon>
        <taxon>Salpingoecidae</taxon>
        <taxon>Salpingoeca</taxon>
    </lineage>
</organism>
<keyword evidence="2" id="KW-1185">Reference proteome</keyword>
<protein>
    <submittedName>
        <fullName evidence="1">Uncharacterized protein</fullName>
    </submittedName>
</protein>
<dbReference type="InParanoid" id="F2U803"/>
<dbReference type="AlphaFoldDB" id="F2U803"/>
<dbReference type="RefSeq" id="XP_004994730.1">
    <property type="nucleotide sequence ID" value="XM_004994673.1"/>
</dbReference>
<proteinExistence type="predicted"/>
<evidence type="ECO:0000313" key="2">
    <source>
        <dbReference type="Proteomes" id="UP000007799"/>
    </source>
</evidence>
<dbReference type="KEGG" id="sre:PTSG_04637"/>
<evidence type="ECO:0000313" key="1">
    <source>
        <dbReference type="EMBL" id="EGD72908.1"/>
    </source>
</evidence>
<dbReference type="Proteomes" id="UP000007799">
    <property type="component" value="Unassembled WGS sequence"/>
</dbReference>
<sequence length="192" mass="21881">MAEQHHGRIHLVPLGGRDLLPWAQLRIRAMGLENEESWSMTCKAYSTKQEQCKRFCAVTLSDEADNMYVASLGGEVALLGKGFDNIVSAMTDAYTNFRTLNIEGYRAESATARAWFGLMSLQANHKFLYVEVDYNGEHAEMNDFCHTLLGIQVERLRDYSYTSNPHGDLLSAQSWRRRMNTLVALFRSETLF</sequence>
<dbReference type="GeneID" id="16075311"/>
<dbReference type="EMBL" id="GL832964">
    <property type="protein sequence ID" value="EGD72908.1"/>
    <property type="molecule type" value="Genomic_DNA"/>
</dbReference>
<gene>
    <name evidence="1" type="ORF">PTSG_04637</name>
</gene>